<proteinExistence type="predicted"/>
<evidence type="ECO:0000313" key="2">
    <source>
        <dbReference type="EMBL" id="CUJ51398.1"/>
    </source>
</evidence>
<reference evidence="2 3" key="1">
    <citation type="submission" date="2015-09" db="EMBL/GenBank/DDBJ databases">
        <authorList>
            <consortium name="Pathogen Informatics"/>
        </authorList>
    </citation>
    <scope>NUCLEOTIDE SEQUENCE [LARGE SCALE GENOMIC DNA]</scope>
    <source>
        <strain evidence="2 3">2789STDY5608625</strain>
    </source>
</reference>
<protein>
    <submittedName>
        <fullName evidence="2">Uncharacterized protein</fullName>
    </submittedName>
</protein>
<feature type="region of interest" description="Disordered" evidence="1">
    <location>
        <begin position="24"/>
        <end position="43"/>
    </location>
</feature>
<sequence>MPSITDTISEILRELAEMPCIVLTTSDTAEPPRSATSDALAAS</sequence>
<gene>
    <name evidence="2" type="ORF">ERS370000_04347</name>
</gene>
<dbReference type="Proteomes" id="UP000044098">
    <property type="component" value="Unassembled WGS sequence"/>
</dbReference>
<comment type="caution">
    <text evidence="2">The sequence shown here is derived from an EMBL/GenBank/DDBJ whole genome shotgun (WGS) entry which is preliminary data.</text>
</comment>
<name>A0AAD2J2N1_ACHAE</name>
<dbReference type="EMBL" id="CYTK01000007">
    <property type="protein sequence ID" value="CUJ51398.1"/>
    <property type="molecule type" value="Genomic_DNA"/>
</dbReference>
<evidence type="ECO:0000313" key="3">
    <source>
        <dbReference type="Proteomes" id="UP000044098"/>
    </source>
</evidence>
<evidence type="ECO:0000256" key="1">
    <source>
        <dbReference type="SAM" id="MobiDB-lite"/>
    </source>
</evidence>
<dbReference type="AlphaFoldDB" id="A0AAD2J2N1"/>
<organism evidence="2 3">
    <name type="scientific">Achromobacter aegrifaciens</name>
    <dbReference type="NCBI Taxonomy" id="1287736"/>
    <lineage>
        <taxon>Bacteria</taxon>
        <taxon>Pseudomonadati</taxon>
        <taxon>Pseudomonadota</taxon>
        <taxon>Betaproteobacteria</taxon>
        <taxon>Burkholderiales</taxon>
        <taxon>Alcaligenaceae</taxon>
        <taxon>Achromobacter</taxon>
    </lineage>
</organism>
<accession>A0AAD2J2N1</accession>